<dbReference type="Pfam" id="PF02535">
    <property type="entry name" value="Zip"/>
    <property type="match status" value="1"/>
</dbReference>
<organism evidence="6 7">
    <name type="scientific">Lentibacillus kimchii</name>
    <dbReference type="NCBI Taxonomy" id="1542911"/>
    <lineage>
        <taxon>Bacteria</taxon>
        <taxon>Bacillati</taxon>
        <taxon>Bacillota</taxon>
        <taxon>Bacilli</taxon>
        <taxon>Bacillales</taxon>
        <taxon>Bacillaceae</taxon>
        <taxon>Lentibacillus</taxon>
    </lineage>
</organism>
<dbReference type="Proteomes" id="UP001596620">
    <property type="component" value="Unassembled WGS sequence"/>
</dbReference>
<evidence type="ECO:0000313" key="7">
    <source>
        <dbReference type="Proteomes" id="UP001596620"/>
    </source>
</evidence>
<feature type="transmembrane region" description="Helical" evidence="5">
    <location>
        <begin position="196"/>
        <end position="220"/>
    </location>
</feature>
<proteinExistence type="predicted"/>
<sequence length="254" mass="27559">MSSITWGILNYLILAAIANVAGGLIIYIKKIWSDRALHALMAISAGLLLSIAILELIPDVAESNKFNPVYILIGMLLIFFLERWMPHSHSPNDTQEIINTKNALVGSIFGMMIHAFFDGFAIVVSFEMDTRIGIMVLVAIILHKIPDGVTISSIVFSISKNKSKAILSALIMGVATIVGGFAAWLITGFFANGDTVLVIALSLTAGIFLHVSAVDLLPIINHSRERLVVLSFILSILAYLIMQWILGMLPATGL</sequence>
<evidence type="ECO:0000256" key="4">
    <source>
        <dbReference type="ARBA" id="ARBA00023136"/>
    </source>
</evidence>
<feature type="transmembrane region" description="Helical" evidence="5">
    <location>
        <begin position="39"/>
        <end position="57"/>
    </location>
</feature>
<keyword evidence="2 5" id="KW-0812">Transmembrane</keyword>
<dbReference type="RefSeq" id="WP_382358431.1">
    <property type="nucleotide sequence ID" value="NZ_JBHTGR010000011.1"/>
</dbReference>
<comment type="caution">
    <text evidence="6">The sequence shown here is derived from an EMBL/GenBank/DDBJ whole genome shotgun (WGS) entry which is preliminary data.</text>
</comment>
<evidence type="ECO:0000256" key="5">
    <source>
        <dbReference type="SAM" id="Phobius"/>
    </source>
</evidence>
<keyword evidence="7" id="KW-1185">Reference proteome</keyword>
<feature type="transmembrane region" description="Helical" evidence="5">
    <location>
        <begin position="6"/>
        <end position="27"/>
    </location>
</feature>
<dbReference type="InterPro" id="IPR003689">
    <property type="entry name" value="ZIP"/>
</dbReference>
<dbReference type="EMBL" id="JBHTGR010000011">
    <property type="protein sequence ID" value="MFC7746918.1"/>
    <property type="molecule type" value="Genomic_DNA"/>
</dbReference>
<feature type="transmembrane region" description="Helical" evidence="5">
    <location>
        <begin position="105"/>
        <end position="126"/>
    </location>
</feature>
<feature type="transmembrane region" description="Helical" evidence="5">
    <location>
        <begin position="69"/>
        <end position="85"/>
    </location>
</feature>
<evidence type="ECO:0000256" key="2">
    <source>
        <dbReference type="ARBA" id="ARBA00022692"/>
    </source>
</evidence>
<feature type="transmembrane region" description="Helical" evidence="5">
    <location>
        <begin position="227"/>
        <end position="246"/>
    </location>
</feature>
<feature type="transmembrane region" description="Helical" evidence="5">
    <location>
        <begin position="132"/>
        <end position="158"/>
    </location>
</feature>
<feature type="transmembrane region" description="Helical" evidence="5">
    <location>
        <begin position="165"/>
        <end position="190"/>
    </location>
</feature>
<keyword evidence="4 5" id="KW-0472">Membrane</keyword>
<name>A0ABW2UUG9_9BACI</name>
<protein>
    <submittedName>
        <fullName evidence="6">ZIP family metal transporter</fullName>
    </submittedName>
</protein>
<dbReference type="PANTHER" id="PTHR11040:SF44">
    <property type="entry name" value="PROTEIN ZNTC-RELATED"/>
    <property type="match status" value="1"/>
</dbReference>
<comment type="subcellular location">
    <subcellularLocation>
        <location evidence="1">Membrane</location>
        <topology evidence="1">Multi-pass membrane protein</topology>
    </subcellularLocation>
</comment>
<gene>
    <name evidence="6" type="ORF">ACFQU8_06670</name>
</gene>
<accession>A0ABW2UUG9</accession>
<evidence type="ECO:0000256" key="1">
    <source>
        <dbReference type="ARBA" id="ARBA00004141"/>
    </source>
</evidence>
<keyword evidence="3 5" id="KW-1133">Transmembrane helix</keyword>
<evidence type="ECO:0000313" key="6">
    <source>
        <dbReference type="EMBL" id="MFC7746918.1"/>
    </source>
</evidence>
<evidence type="ECO:0000256" key="3">
    <source>
        <dbReference type="ARBA" id="ARBA00022989"/>
    </source>
</evidence>
<dbReference type="PANTHER" id="PTHR11040">
    <property type="entry name" value="ZINC/IRON TRANSPORTER"/>
    <property type="match status" value="1"/>
</dbReference>
<reference evidence="7" key="1">
    <citation type="journal article" date="2019" name="Int. J. Syst. Evol. Microbiol.">
        <title>The Global Catalogue of Microorganisms (GCM) 10K type strain sequencing project: providing services to taxonomists for standard genome sequencing and annotation.</title>
        <authorList>
            <consortium name="The Broad Institute Genomics Platform"/>
            <consortium name="The Broad Institute Genome Sequencing Center for Infectious Disease"/>
            <person name="Wu L."/>
            <person name="Ma J."/>
        </authorList>
    </citation>
    <scope>NUCLEOTIDE SEQUENCE [LARGE SCALE GENOMIC DNA]</scope>
    <source>
        <strain evidence="7">JCM 30234</strain>
    </source>
</reference>